<accession>A0A7T8K6L2</accession>
<proteinExistence type="predicted"/>
<reference evidence="2" key="1">
    <citation type="submission" date="2021-01" db="EMBL/GenBank/DDBJ databases">
        <title>Caligus Genome Assembly.</title>
        <authorList>
            <person name="Gallardo-Escarate C."/>
        </authorList>
    </citation>
    <scope>NUCLEOTIDE SEQUENCE [LARGE SCALE GENOMIC DNA]</scope>
</reference>
<name>A0A7T8K6L2_CALRO</name>
<evidence type="ECO:0000313" key="1">
    <source>
        <dbReference type="EMBL" id="QQP48897.1"/>
    </source>
</evidence>
<dbReference type="AlphaFoldDB" id="A0A7T8K6L2"/>
<evidence type="ECO:0000313" key="2">
    <source>
        <dbReference type="Proteomes" id="UP000595437"/>
    </source>
</evidence>
<dbReference type="EMBL" id="CP045895">
    <property type="protein sequence ID" value="QQP48897.1"/>
    <property type="molecule type" value="Genomic_DNA"/>
</dbReference>
<protein>
    <submittedName>
        <fullName evidence="1">Uncharacterized protein</fullName>
    </submittedName>
</protein>
<keyword evidence="2" id="KW-1185">Reference proteome</keyword>
<organism evidence="1 2">
    <name type="scientific">Caligus rogercresseyi</name>
    <name type="common">Sea louse</name>
    <dbReference type="NCBI Taxonomy" id="217165"/>
    <lineage>
        <taxon>Eukaryota</taxon>
        <taxon>Metazoa</taxon>
        <taxon>Ecdysozoa</taxon>
        <taxon>Arthropoda</taxon>
        <taxon>Crustacea</taxon>
        <taxon>Multicrustacea</taxon>
        <taxon>Hexanauplia</taxon>
        <taxon>Copepoda</taxon>
        <taxon>Siphonostomatoida</taxon>
        <taxon>Caligidae</taxon>
        <taxon>Caligus</taxon>
    </lineage>
</organism>
<sequence length="80" mass="9203">MARAGNKPADIIKTLGYPKATVYDVIKRWKEKWVSEKMAHASRSLQNLHSHFPCWLEENHQASTETLMTVLAKKSIVSYM</sequence>
<dbReference type="Proteomes" id="UP000595437">
    <property type="component" value="Chromosome 6"/>
</dbReference>
<feature type="non-terminal residue" evidence="1">
    <location>
        <position position="80"/>
    </location>
</feature>
<gene>
    <name evidence="1" type="ORF">FKW44_009363</name>
</gene>